<name>K0RYG3_THAOC</name>
<comment type="caution">
    <text evidence="2">The sequence shown here is derived from an EMBL/GenBank/DDBJ whole genome shotgun (WGS) entry which is preliminary data.</text>
</comment>
<keyword evidence="3" id="KW-1185">Reference proteome</keyword>
<organism evidence="2 3">
    <name type="scientific">Thalassiosira oceanica</name>
    <name type="common">Marine diatom</name>
    <dbReference type="NCBI Taxonomy" id="159749"/>
    <lineage>
        <taxon>Eukaryota</taxon>
        <taxon>Sar</taxon>
        <taxon>Stramenopiles</taxon>
        <taxon>Ochrophyta</taxon>
        <taxon>Bacillariophyta</taxon>
        <taxon>Coscinodiscophyceae</taxon>
        <taxon>Thalassiosirophycidae</taxon>
        <taxon>Thalassiosirales</taxon>
        <taxon>Thalassiosiraceae</taxon>
        <taxon>Thalassiosira</taxon>
    </lineage>
</organism>
<feature type="compositionally biased region" description="Basic and acidic residues" evidence="1">
    <location>
        <begin position="166"/>
        <end position="181"/>
    </location>
</feature>
<accession>K0RYG3</accession>
<evidence type="ECO:0000256" key="1">
    <source>
        <dbReference type="SAM" id="MobiDB-lite"/>
    </source>
</evidence>
<evidence type="ECO:0000313" key="3">
    <source>
        <dbReference type="Proteomes" id="UP000266841"/>
    </source>
</evidence>
<feature type="non-terminal residue" evidence="2">
    <location>
        <position position="1"/>
    </location>
</feature>
<feature type="compositionally biased region" description="Basic and acidic residues" evidence="1">
    <location>
        <begin position="87"/>
        <end position="98"/>
    </location>
</feature>
<feature type="compositionally biased region" description="Basic and acidic residues" evidence="1">
    <location>
        <begin position="130"/>
        <end position="145"/>
    </location>
</feature>
<protein>
    <submittedName>
        <fullName evidence="2">Uncharacterized protein</fullName>
    </submittedName>
</protein>
<reference evidence="2 3" key="1">
    <citation type="journal article" date="2012" name="Genome Biol.">
        <title>Genome and low-iron response of an oceanic diatom adapted to chronic iron limitation.</title>
        <authorList>
            <person name="Lommer M."/>
            <person name="Specht M."/>
            <person name="Roy A.S."/>
            <person name="Kraemer L."/>
            <person name="Andreson R."/>
            <person name="Gutowska M.A."/>
            <person name="Wolf J."/>
            <person name="Bergner S.V."/>
            <person name="Schilhabel M.B."/>
            <person name="Klostermeier U.C."/>
            <person name="Beiko R.G."/>
            <person name="Rosenstiel P."/>
            <person name="Hippler M."/>
            <person name="Laroche J."/>
        </authorList>
    </citation>
    <scope>NUCLEOTIDE SEQUENCE [LARGE SCALE GENOMIC DNA]</scope>
    <source>
        <strain evidence="2 3">CCMP1005</strain>
    </source>
</reference>
<proteinExistence type="predicted"/>
<dbReference type="EMBL" id="AGNL01024169">
    <property type="protein sequence ID" value="EJK58818.1"/>
    <property type="molecule type" value="Genomic_DNA"/>
</dbReference>
<feature type="region of interest" description="Disordered" evidence="1">
    <location>
        <begin position="1"/>
        <end position="181"/>
    </location>
</feature>
<dbReference type="AlphaFoldDB" id="K0RYG3"/>
<sequence>VSPEGGPTRHVALPRRSRRPRPSVRGVGRGGTRAVEQDSDGRRRALPEHGPRNTKAEAPERGRGEGGRPGRVRVVGPHGPRPPPRGEGGRRAVRRAPDADGPLVADGFRPNVGDGGYVVDARVVQGDPTRGGRVEDTAGQDERGGGGRAARRGCVLQGAAGGAGERTGRGDRRPRCDSHIA</sequence>
<feature type="compositionally biased region" description="Basic residues" evidence="1">
    <location>
        <begin position="12"/>
        <end position="22"/>
    </location>
</feature>
<gene>
    <name evidence="2" type="ORF">THAOC_21031</name>
</gene>
<feature type="compositionally biased region" description="Basic and acidic residues" evidence="1">
    <location>
        <begin position="35"/>
        <end position="68"/>
    </location>
</feature>
<dbReference type="Proteomes" id="UP000266841">
    <property type="component" value="Unassembled WGS sequence"/>
</dbReference>
<evidence type="ECO:0000313" key="2">
    <source>
        <dbReference type="EMBL" id="EJK58818.1"/>
    </source>
</evidence>